<name>A0A846XJY9_9NOCA</name>
<protein>
    <submittedName>
        <fullName evidence="2">GNAT family N-acetyltransferase</fullName>
    </submittedName>
</protein>
<evidence type="ECO:0000313" key="3">
    <source>
        <dbReference type="Proteomes" id="UP000565715"/>
    </source>
</evidence>
<keyword evidence="3" id="KW-1185">Reference proteome</keyword>
<dbReference type="SUPFAM" id="SSF55729">
    <property type="entry name" value="Acyl-CoA N-acyltransferases (Nat)"/>
    <property type="match status" value="1"/>
</dbReference>
<proteinExistence type="predicted"/>
<dbReference type="CDD" id="cd04301">
    <property type="entry name" value="NAT_SF"/>
    <property type="match status" value="1"/>
</dbReference>
<keyword evidence="2" id="KW-0808">Transferase</keyword>
<dbReference type="InterPro" id="IPR016181">
    <property type="entry name" value="Acyl_CoA_acyltransferase"/>
</dbReference>
<dbReference type="AlphaFoldDB" id="A0A846XJY9"/>
<evidence type="ECO:0000259" key="1">
    <source>
        <dbReference type="PROSITE" id="PS51186"/>
    </source>
</evidence>
<dbReference type="Pfam" id="PF00583">
    <property type="entry name" value="Acetyltransf_1"/>
    <property type="match status" value="1"/>
</dbReference>
<dbReference type="InterPro" id="IPR000182">
    <property type="entry name" value="GNAT_dom"/>
</dbReference>
<dbReference type="Proteomes" id="UP000565715">
    <property type="component" value="Unassembled WGS sequence"/>
</dbReference>
<dbReference type="EMBL" id="JAAXOO010000005">
    <property type="protein sequence ID" value="NKY35645.1"/>
    <property type="molecule type" value="Genomic_DNA"/>
</dbReference>
<evidence type="ECO:0000313" key="2">
    <source>
        <dbReference type="EMBL" id="NKY35645.1"/>
    </source>
</evidence>
<gene>
    <name evidence="2" type="ORF">HGA13_21595</name>
</gene>
<accession>A0A846XJY9</accession>
<comment type="caution">
    <text evidence="2">The sequence shown here is derived from an EMBL/GenBank/DDBJ whole genome shotgun (WGS) entry which is preliminary data.</text>
</comment>
<reference evidence="2 3" key="1">
    <citation type="submission" date="2020-04" db="EMBL/GenBank/DDBJ databases">
        <title>MicrobeNet Type strains.</title>
        <authorList>
            <person name="Nicholson A.C."/>
        </authorList>
    </citation>
    <scope>NUCLEOTIDE SEQUENCE [LARGE SCALE GENOMIC DNA]</scope>
    <source>
        <strain evidence="2 3">DSM 45078</strain>
    </source>
</reference>
<dbReference type="PROSITE" id="PS51186">
    <property type="entry name" value="GNAT"/>
    <property type="match status" value="1"/>
</dbReference>
<dbReference type="Gene3D" id="3.40.630.30">
    <property type="match status" value="1"/>
</dbReference>
<organism evidence="2 3">
    <name type="scientific">Nocardia speluncae</name>
    <dbReference type="NCBI Taxonomy" id="419477"/>
    <lineage>
        <taxon>Bacteria</taxon>
        <taxon>Bacillati</taxon>
        <taxon>Actinomycetota</taxon>
        <taxon>Actinomycetes</taxon>
        <taxon>Mycobacteriales</taxon>
        <taxon>Nocardiaceae</taxon>
        <taxon>Nocardia</taxon>
    </lineage>
</organism>
<sequence length="130" mass="14478">MPPVDGPPGWTPERRRSFVEFHRRRALHPTRPTERTFTITLDGTVVGAARLEPHGDDVEAGIWITRSYRNHGIGRIVTTELRRLAAENGAHHLTASTTLGNIAARRLIDTTLRARVHIDNDCVTGVSDLD</sequence>
<dbReference type="GO" id="GO:0016747">
    <property type="term" value="F:acyltransferase activity, transferring groups other than amino-acyl groups"/>
    <property type="evidence" value="ECO:0007669"/>
    <property type="project" value="InterPro"/>
</dbReference>
<feature type="domain" description="N-acetyltransferase" evidence="1">
    <location>
        <begin position="1"/>
        <end position="130"/>
    </location>
</feature>